<evidence type="ECO:0000256" key="1">
    <source>
        <dbReference type="ARBA" id="ARBA00022737"/>
    </source>
</evidence>
<dbReference type="Proteomes" id="UP000002729">
    <property type="component" value="Unassembled WGS sequence"/>
</dbReference>
<dbReference type="GO" id="GO:0005829">
    <property type="term" value="C:cytosol"/>
    <property type="evidence" value="ECO:0007669"/>
    <property type="project" value="TreeGrafter"/>
</dbReference>
<dbReference type="SUPFAM" id="SSF48371">
    <property type="entry name" value="ARM repeat"/>
    <property type="match status" value="1"/>
</dbReference>
<evidence type="ECO:0000313" key="4">
    <source>
        <dbReference type="Proteomes" id="UP000002729"/>
    </source>
</evidence>
<dbReference type="GO" id="GO:0005634">
    <property type="term" value="C:nucleus"/>
    <property type="evidence" value="ECO:0007669"/>
    <property type="project" value="TreeGrafter"/>
</dbReference>
<dbReference type="InterPro" id="IPR011989">
    <property type="entry name" value="ARM-like"/>
</dbReference>
<dbReference type="InterPro" id="IPR016024">
    <property type="entry name" value="ARM-type_fold"/>
</dbReference>
<dbReference type="InterPro" id="IPR021133">
    <property type="entry name" value="HEAT_type_2"/>
</dbReference>
<dbReference type="KEGG" id="aaf:AURANDRAFT_68957"/>
<accession>F0YRA2</accession>
<feature type="repeat" description="HEAT" evidence="2">
    <location>
        <begin position="135"/>
        <end position="171"/>
    </location>
</feature>
<dbReference type="PANTHER" id="PTHR10648:SF4">
    <property type="entry name" value="PROTEIN PHOSPHATASE 2 (FORMERLY 2A), REGULATORY SUBUNIT A, BETA ISOFORM-RELATED"/>
    <property type="match status" value="1"/>
</dbReference>
<evidence type="ECO:0000313" key="3">
    <source>
        <dbReference type="EMBL" id="EGB02357.1"/>
    </source>
</evidence>
<dbReference type="InterPro" id="IPR051023">
    <property type="entry name" value="PP2A_Regulatory_Subunit_A"/>
</dbReference>
<dbReference type="eggNOG" id="ENOG502SYW4">
    <property type="taxonomic scope" value="Eukaryota"/>
</dbReference>
<feature type="non-terminal residue" evidence="3">
    <location>
        <position position="1"/>
    </location>
</feature>
<dbReference type="InParanoid" id="F0YRA2"/>
<organism evidence="4">
    <name type="scientific">Aureococcus anophagefferens</name>
    <name type="common">Harmful bloom alga</name>
    <dbReference type="NCBI Taxonomy" id="44056"/>
    <lineage>
        <taxon>Eukaryota</taxon>
        <taxon>Sar</taxon>
        <taxon>Stramenopiles</taxon>
        <taxon>Ochrophyta</taxon>
        <taxon>Pelagophyceae</taxon>
        <taxon>Pelagomonadales</taxon>
        <taxon>Pelagomonadaceae</taxon>
        <taxon>Aureococcus</taxon>
    </lineage>
</organism>
<sequence>AGAAPPRSAAAAVNAAAACCAVAPAAHGALPERLRPLVRAALTTLARDAGDAVARAHACRALGCCGGAAPLKRHVANWLVRACERHARDALPCVRRGALDACLALAAALPATLEASRAGSALSRAEEVHLLHCKLMPVATALAEDAAPEVRAAAARRAGALCDAFGPKRSAILVDEVHSLVEDADVRVRCAAARALPAVARAALRGAASSGDALGLLTPAATRLASDPNADARAALAAAVGGFLDMLCADVLGGAAPPPAPAAAEKSDDSDDDGGETSALDRAIFPLLLILVNDEVPDVACTALRALASAGGDERLDAR</sequence>
<keyword evidence="4" id="KW-1185">Reference proteome</keyword>
<reference evidence="3 4" key="1">
    <citation type="journal article" date="2011" name="Proc. Natl. Acad. Sci. U.S.A.">
        <title>Niche of harmful alga Aureococcus anophagefferens revealed through ecogenomics.</title>
        <authorList>
            <person name="Gobler C.J."/>
            <person name="Berry D.L."/>
            <person name="Dyhrman S.T."/>
            <person name="Wilhelm S.W."/>
            <person name="Salamov A."/>
            <person name="Lobanov A.V."/>
            <person name="Zhang Y."/>
            <person name="Collier J.L."/>
            <person name="Wurch L.L."/>
            <person name="Kustka A.B."/>
            <person name="Dill B.D."/>
            <person name="Shah M."/>
            <person name="VerBerkmoes N.C."/>
            <person name="Kuo A."/>
            <person name="Terry A."/>
            <person name="Pangilinan J."/>
            <person name="Lindquist E.A."/>
            <person name="Lucas S."/>
            <person name="Paulsen I.T."/>
            <person name="Hattenrath-Lehmann T.K."/>
            <person name="Talmage S.C."/>
            <person name="Walker E.A."/>
            <person name="Koch F."/>
            <person name="Burson A.M."/>
            <person name="Marcoval M.A."/>
            <person name="Tang Y.Z."/>
            <person name="Lecleir G.R."/>
            <person name="Coyne K.J."/>
            <person name="Berg G.M."/>
            <person name="Bertrand E.M."/>
            <person name="Saito M.A."/>
            <person name="Gladyshev V.N."/>
            <person name="Grigoriev I.V."/>
        </authorList>
    </citation>
    <scope>NUCLEOTIDE SEQUENCE [LARGE SCALE GENOMIC DNA]</scope>
    <source>
        <strain evidence="4">CCMP 1984</strain>
    </source>
</reference>
<feature type="non-terminal residue" evidence="3">
    <location>
        <position position="319"/>
    </location>
</feature>
<keyword evidence="1" id="KW-0677">Repeat</keyword>
<protein>
    <recommendedName>
        <fullName evidence="5">HEAT repeat-containing protein 1</fullName>
    </recommendedName>
</protein>
<dbReference type="GeneID" id="20227140"/>
<dbReference type="GO" id="GO:0000159">
    <property type="term" value="C:protein phosphatase type 2A complex"/>
    <property type="evidence" value="ECO:0007669"/>
    <property type="project" value="TreeGrafter"/>
</dbReference>
<dbReference type="Gene3D" id="1.25.10.10">
    <property type="entry name" value="Leucine-rich Repeat Variant"/>
    <property type="match status" value="1"/>
</dbReference>
<dbReference type="PROSITE" id="PS50077">
    <property type="entry name" value="HEAT_REPEAT"/>
    <property type="match status" value="1"/>
</dbReference>
<evidence type="ECO:0000256" key="2">
    <source>
        <dbReference type="PROSITE-ProRule" id="PRU00103"/>
    </source>
</evidence>
<evidence type="ECO:0008006" key="5">
    <source>
        <dbReference type="Google" id="ProtNLM"/>
    </source>
</evidence>
<gene>
    <name evidence="3" type="ORF">AURANDRAFT_68957</name>
</gene>
<dbReference type="EMBL" id="GL833595">
    <property type="protein sequence ID" value="EGB02357.1"/>
    <property type="molecule type" value="Genomic_DNA"/>
</dbReference>
<dbReference type="PANTHER" id="PTHR10648">
    <property type="entry name" value="SERINE/THREONINE-PROTEIN PHOSPHATASE PP2A 65 KDA REGULATORY SUBUNIT"/>
    <property type="match status" value="1"/>
</dbReference>
<name>F0YRA2_AURAN</name>
<dbReference type="GO" id="GO:0019888">
    <property type="term" value="F:protein phosphatase regulator activity"/>
    <property type="evidence" value="ECO:0007669"/>
    <property type="project" value="TreeGrafter"/>
</dbReference>
<dbReference type="AlphaFoldDB" id="F0YRA2"/>
<dbReference type="RefSeq" id="XP_009042944.1">
    <property type="nucleotide sequence ID" value="XM_009044696.1"/>
</dbReference>
<proteinExistence type="predicted"/>